<dbReference type="InterPro" id="IPR029069">
    <property type="entry name" value="HotDog_dom_sf"/>
</dbReference>
<dbReference type="PANTHER" id="PTHR12475">
    <property type="match status" value="1"/>
</dbReference>
<evidence type="ECO:0000313" key="1">
    <source>
        <dbReference type="EMBL" id="PYE84296.1"/>
    </source>
</evidence>
<dbReference type="RefSeq" id="WP_110813404.1">
    <property type="nucleotide sequence ID" value="NZ_QJTE01000002.1"/>
</dbReference>
<proteinExistence type="predicted"/>
<sequence length="180" mass="20360">MYPFLRLLWQLSKHRGDAPLPPLGTHVSTHLCLPWDLDLWRELNNGRTLTLYDMGRIPLSVRTGLSGVLRERGLGMVVAGASVRYRRRITLMQRVTMKSRAVCWDARFVYIEQSLWRPDGECANHVLLRMAVIAAQGRRGIVPPAEVMAPLGAETSPPMPGWIAAWAEAEDKRPWPPMPD</sequence>
<evidence type="ECO:0000313" key="2">
    <source>
        <dbReference type="Proteomes" id="UP000248311"/>
    </source>
</evidence>
<dbReference type="Proteomes" id="UP000248311">
    <property type="component" value="Unassembled WGS sequence"/>
</dbReference>
<dbReference type="SUPFAM" id="SSF54637">
    <property type="entry name" value="Thioesterase/thiol ester dehydrase-isomerase"/>
    <property type="match status" value="1"/>
</dbReference>
<dbReference type="OrthoDB" id="3727779at2"/>
<dbReference type="PANTHER" id="PTHR12475:SF4">
    <property type="entry name" value="PROTEIN THEM6"/>
    <property type="match status" value="1"/>
</dbReference>
<comment type="caution">
    <text evidence="1">The sequence shown here is derived from an EMBL/GenBank/DDBJ whole genome shotgun (WGS) entry which is preliminary data.</text>
</comment>
<protein>
    <submittedName>
        <fullName evidence="1">Acyl-CoA thioesterase FadM</fullName>
    </submittedName>
</protein>
<dbReference type="InterPro" id="IPR051490">
    <property type="entry name" value="THEM6_lcsJ_thioesterase"/>
</dbReference>
<reference evidence="1 2" key="1">
    <citation type="submission" date="2018-06" db="EMBL/GenBank/DDBJ databases">
        <title>Genomic Encyclopedia of Type Strains, Phase III (KMG-III): the genomes of soil and plant-associated and newly described type strains.</title>
        <authorList>
            <person name="Whitman W."/>
        </authorList>
    </citation>
    <scope>NUCLEOTIDE SEQUENCE [LARGE SCALE GENOMIC DNA]</scope>
    <source>
        <strain evidence="1 2">CECT 9025</strain>
    </source>
</reference>
<gene>
    <name evidence="1" type="ORF">DFP88_10291</name>
</gene>
<dbReference type="Gene3D" id="3.10.129.10">
    <property type="entry name" value="Hotdog Thioesterase"/>
    <property type="match status" value="1"/>
</dbReference>
<organism evidence="1 2">
    <name type="scientific">Pseudoroseicyclus aestuarii</name>
    <dbReference type="NCBI Taxonomy" id="1795041"/>
    <lineage>
        <taxon>Bacteria</taxon>
        <taxon>Pseudomonadati</taxon>
        <taxon>Pseudomonadota</taxon>
        <taxon>Alphaproteobacteria</taxon>
        <taxon>Rhodobacterales</taxon>
        <taxon>Paracoccaceae</taxon>
        <taxon>Pseudoroseicyclus</taxon>
    </lineage>
</organism>
<keyword evidence="2" id="KW-1185">Reference proteome</keyword>
<dbReference type="Pfam" id="PF13279">
    <property type="entry name" value="4HBT_2"/>
    <property type="match status" value="1"/>
</dbReference>
<dbReference type="EMBL" id="QJTE01000002">
    <property type="protein sequence ID" value="PYE84296.1"/>
    <property type="molecule type" value="Genomic_DNA"/>
</dbReference>
<accession>A0A318SVE8</accession>
<name>A0A318SVE8_9RHOB</name>
<dbReference type="CDD" id="cd00586">
    <property type="entry name" value="4HBT"/>
    <property type="match status" value="1"/>
</dbReference>
<dbReference type="AlphaFoldDB" id="A0A318SVE8"/>